<accession>A0AAE0VN63</accession>
<keyword evidence="2" id="KW-1185">Reference proteome</keyword>
<evidence type="ECO:0000313" key="2">
    <source>
        <dbReference type="Proteomes" id="UP001195483"/>
    </source>
</evidence>
<reference evidence="1" key="3">
    <citation type="submission" date="2023-05" db="EMBL/GenBank/DDBJ databases">
        <authorList>
            <person name="Smith C.H."/>
        </authorList>
    </citation>
    <scope>NUCLEOTIDE SEQUENCE</scope>
    <source>
        <strain evidence="1">CHS0354</strain>
        <tissue evidence="1">Mantle</tissue>
    </source>
</reference>
<reference evidence="1" key="2">
    <citation type="journal article" date="2021" name="Genome Biol. Evol.">
        <title>Developing a high-quality reference genome for a parasitic bivalve with doubly uniparental inheritance (Bivalvia: Unionida).</title>
        <authorList>
            <person name="Smith C.H."/>
        </authorList>
    </citation>
    <scope>NUCLEOTIDE SEQUENCE</scope>
    <source>
        <strain evidence="1">CHS0354</strain>
        <tissue evidence="1">Mantle</tissue>
    </source>
</reference>
<proteinExistence type="predicted"/>
<reference evidence="1" key="1">
    <citation type="journal article" date="2021" name="Genome Biol. Evol.">
        <title>A High-Quality Reference Genome for a Parasitic Bivalve with Doubly Uniparental Inheritance (Bivalvia: Unionida).</title>
        <authorList>
            <person name="Smith C.H."/>
        </authorList>
    </citation>
    <scope>NUCLEOTIDE SEQUENCE</scope>
    <source>
        <strain evidence="1">CHS0354</strain>
    </source>
</reference>
<organism evidence="1 2">
    <name type="scientific">Potamilus streckersoni</name>
    <dbReference type="NCBI Taxonomy" id="2493646"/>
    <lineage>
        <taxon>Eukaryota</taxon>
        <taxon>Metazoa</taxon>
        <taxon>Spiralia</taxon>
        <taxon>Lophotrochozoa</taxon>
        <taxon>Mollusca</taxon>
        <taxon>Bivalvia</taxon>
        <taxon>Autobranchia</taxon>
        <taxon>Heteroconchia</taxon>
        <taxon>Palaeoheterodonta</taxon>
        <taxon>Unionida</taxon>
        <taxon>Unionoidea</taxon>
        <taxon>Unionidae</taxon>
        <taxon>Ambleminae</taxon>
        <taxon>Lampsilini</taxon>
        <taxon>Potamilus</taxon>
    </lineage>
</organism>
<name>A0AAE0VN63_9BIVA</name>
<comment type="caution">
    <text evidence="1">The sequence shown here is derived from an EMBL/GenBank/DDBJ whole genome shotgun (WGS) entry which is preliminary data.</text>
</comment>
<evidence type="ECO:0000313" key="1">
    <source>
        <dbReference type="EMBL" id="KAK3583007.1"/>
    </source>
</evidence>
<dbReference type="Proteomes" id="UP001195483">
    <property type="component" value="Unassembled WGS sequence"/>
</dbReference>
<protein>
    <submittedName>
        <fullName evidence="1">Uncharacterized protein</fullName>
    </submittedName>
</protein>
<dbReference type="AlphaFoldDB" id="A0AAE0VN63"/>
<dbReference type="EMBL" id="JAEAOA010000398">
    <property type="protein sequence ID" value="KAK3583007.1"/>
    <property type="molecule type" value="Genomic_DNA"/>
</dbReference>
<sequence>MERIGLFPIIVGVSGPQKSATEFLNWSSGTEVGNRRHIPRLPSLEYVLRSSQTLILHLSHHYSHARCHMLMLAKCVVAEICPLSAAEKVRSQTNPTPICWTSAQRRKKHSVKRRWIRRNACKNRIVMFLDEHSILYQTHSLDGHQIKQLKDIESAIEHCARSVLKKGPIKIAELISIQTTRPWTFYQLKGLRVYSICSVPQPEGPDNRQGPEGWSFESLVIGELCKLAGVPKSRITPYHPLGTVQMSIATKPVKMLEYSEKMAKETEEPFTRTSCSPLAYFHPFLAFLVQKIPEQPKLSQLQQPQVPMLKPCPETPDPAQNTQILKWNFIPILFSYLTIYQFPSPGLADSETQINSRRDS</sequence>
<gene>
    <name evidence="1" type="ORF">CHS0354_005648</name>
</gene>